<gene>
    <name evidence="1" type="ORF">DJ52_12810</name>
</gene>
<sequence length="179" mass="20845">MKKIVIIFISLLIISIELFPKAVTTYYNNWKVRKITYDNTDTKTVTMTMKSNNDFEIYIASRGNQLSISINWYKDDIDENTPIVEYSFDNSAYNSVEPIMRSSSENFDILYTISPSFGIIQEKEIVDFFRKLIKSKSLSIRPNNYGEKYTINVTGLKEAIEKTDFSGTLFDKYKNEILK</sequence>
<name>A0ABX5B1K7_9SPIR</name>
<dbReference type="EMBL" id="JJMJ01000230">
    <property type="protein sequence ID" value="PPS21106.1"/>
    <property type="molecule type" value="Genomic_DNA"/>
</dbReference>
<organism evidence="1 2">
    <name type="scientific">Brachyspira murdochii</name>
    <dbReference type="NCBI Taxonomy" id="84378"/>
    <lineage>
        <taxon>Bacteria</taxon>
        <taxon>Pseudomonadati</taxon>
        <taxon>Spirochaetota</taxon>
        <taxon>Spirochaetia</taxon>
        <taxon>Brachyspirales</taxon>
        <taxon>Brachyspiraceae</taxon>
        <taxon>Brachyspira</taxon>
    </lineage>
</organism>
<accession>A0ABX5B1K7</accession>
<evidence type="ECO:0000313" key="1">
    <source>
        <dbReference type="EMBL" id="PPS21106.1"/>
    </source>
</evidence>
<dbReference type="Proteomes" id="UP000238924">
    <property type="component" value="Unassembled WGS sequence"/>
</dbReference>
<keyword evidence="2" id="KW-1185">Reference proteome</keyword>
<comment type="caution">
    <text evidence="1">The sequence shown here is derived from an EMBL/GenBank/DDBJ whole genome shotgun (WGS) entry which is preliminary data.</text>
</comment>
<reference evidence="1 2" key="1">
    <citation type="submission" date="2014-04" db="EMBL/GenBank/DDBJ databases">
        <title>Whole genome sequence of 'Brachyspira hampsonii' D13-03603F2.</title>
        <authorList>
            <person name="Patterson A.H."/>
            <person name="Chaban B."/>
            <person name="Fernando C."/>
            <person name="Harding J.C."/>
            <person name="Hill J.E."/>
        </authorList>
    </citation>
    <scope>NUCLEOTIDE SEQUENCE [LARGE SCALE GENOMIC DNA]</scope>
    <source>
        <strain evidence="1 2">D13-03603F2</strain>
    </source>
</reference>
<protein>
    <submittedName>
        <fullName evidence="1">Uncharacterized protein</fullName>
    </submittedName>
</protein>
<evidence type="ECO:0000313" key="2">
    <source>
        <dbReference type="Proteomes" id="UP000238924"/>
    </source>
</evidence>
<proteinExistence type="predicted"/>
<dbReference type="RefSeq" id="WP_013113567.1">
    <property type="nucleotide sequence ID" value="NZ_JAWLPZ010000009.1"/>
</dbReference>